<keyword evidence="3" id="KW-1185">Reference proteome</keyword>
<gene>
    <name evidence="2" type="ORF">Tco_0877728</name>
</gene>
<feature type="region of interest" description="Disordered" evidence="1">
    <location>
        <begin position="113"/>
        <end position="172"/>
    </location>
</feature>
<name>A0ABQ5BYW5_9ASTR</name>
<accession>A0ABQ5BYW5</accession>
<dbReference type="Proteomes" id="UP001151760">
    <property type="component" value="Unassembled WGS sequence"/>
</dbReference>
<sequence>MTSGREMTPPPGFSTLTPIPSSNELPPITVSTFTATTLENTPLNNHASTSANPDPMISTAFVEANYEILESLLRERRKQIRNEDLRTELKYFSEDYDEEREMEPRPVRIREATPVLRTRSPRARRQRERAVDFEDVSNRDGDRVERNSKGGRPSGLGADNNRCHTPLRAETR</sequence>
<evidence type="ECO:0000313" key="3">
    <source>
        <dbReference type="Proteomes" id="UP001151760"/>
    </source>
</evidence>
<feature type="region of interest" description="Disordered" evidence="1">
    <location>
        <begin position="1"/>
        <end position="27"/>
    </location>
</feature>
<reference evidence="2" key="2">
    <citation type="submission" date="2022-01" db="EMBL/GenBank/DDBJ databases">
        <authorList>
            <person name="Yamashiro T."/>
            <person name="Shiraishi A."/>
            <person name="Satake H."/>
            <person name="Nakayama K."/>
        </authorList>
    </citation>
    <scope>NUCLEOTIDE SEQUENCE</scope>
</reference>
<comment type="caution">
    <text evidence="2">The sequence shown here is derived from an EMBL/GenBank/DDBJ whole genome shotgun (WGS) entry which is preliminary data.</text>
</comment>
<protein>
    <submittedName>
        <fullName evidence="2">Uncharacterized protein</fullName>
    </submittedName>
</protein>
<evidence type="ECO:0000256" key="1">
    <source>
        <dbReference type="SAM" id="MobiDB-lite"/>
    </source>
</evidence>
<feature type="non-terminal residue" evidence="2">
    <location>
        <position position="172"/>
    </location>
</feature>
<dbReference type="EMBL" id="BQNB010013685">
    <property type="protein sequence ID" value="GJT19022.1"/>
    <property type="molecule type" value="Genomic_DNA"/>
</dbReference>
<reference evidence="2" key="1">
    <citation type="journal article" date="2022" name="Int. J. Mol. Sci.">
        <title>Draft Genome of Tanacetum Coccineum: Genomic Comparison of Closely Related Tanacetum-Family Plants.</title>
        <authorList>
            <person name="Yamashiro T."/>
            <person name="Shiraishi A."/>
            <person name="Nakayama K."/>
            <person name="Satake H."/>
        </authorList>
    </citation>
    <scope>NUCLEOTIDE SEQUENCE</scope>
</reference>
<organism evidence="2 3">
    <name type="scientific">Tanacetum coccineum</name>
    <dbReference type="NCBI Taxonomy" id="301880"/>
    <lineage>
        <taxon>Eukaryota</taxon>
        <taxon>Viridiplantae</taxon>
        <taxon>Streptophyta</taxon>
        <taxon>Embryophyta</taxon>
        <taxon>Tracheophyta</taxon>
        <taxon>Spermatophyta</taxon>
        <taxon>Magnoliopsida</taxon>
        <taxon>eudicotyledons</taxon>
        <taxon>Gunneridae</taxon>
        <taxon>Pentapetalae</taxon>
        <taxon>asterids</taxon>
        <taxon>campanulids</taxon>
        <taxon>Asterales</taxon>
        <taxon>Asteraceae</taxon>
        <taxon>Asteroideae</taxon>
        <taxon>Anthemideae</taxon>
        <taxon>Anthemidinae</taxon>
        <taxon>Tanacetum</taxon>
    </lineage>
</organism>
<proteinExistence type="predicted"/>
<feature type="compositionally biased region" description="Basic and acidic residues" evidence="1">
    <location>
        <begin position="128"/>
        <end position="148"/>
    </location>
</feature>
<feature type="compositionally biased region" description="Polar residues" evidence="1">
    <location>
        <begin position="14"/>
        <end position="27"/>
    </location>
</feature>
<evidence type="ECO:0000313" key="2">
    <source>
        <dbReference type="EMBL" id="GJT19022.1"/>
    </source>
</evidence>